<feature type="domain" description="Anticodon-binding" evidence="1">
    <location>
        <begin position="2"/>
        <end position="50"/>
    </location>
</feature>
<reference evidence="2" key="1">
    <citation type="submission" date="2019-08" db="EMBL/GenBank/DDBJ databases">
        <authorList>
            <person name="Kucharzyk K."/>
            <person name="Murdoch R.W."/>
            <person name="Higgins S."/>
            <person name="Loffler F."/>
        </authorList>
    </citation>
    <scope>NUCLEOTIDE SEQUENCE</scope>
</reference>
<sequence length="60" mass="6803">MFSDADLLGVPFRVVVSPKTLAENRAEFKLRGARDAELVALEELPALLKRKIEDESKQYQ</sequence>
<dbReference type="Pfam" id="PF03129">
    <property type="entry name" value="HGTP_anticodon"/>
    <property type="match status" value="1"/>
</dbReference>
<evidence type="ECO:0000313" key="2">
    <source>
        <dbReference type="EMBL" id="MPM50674.1"/>
    </source>
</evidence>
<organism evidence="2">
    <name type="scientific">bioreactor metagenome</name>
    <dbReference type="NCBI Taxonomy" id="1076179"/>
    <lineage>
        <taxon>unclassified sequences</taxon>
        <taxon>metagenomes</taxon>
        <taxon>ecological metagenomes</taxon>
    </lineage>
</organism>
<accession>A0A645AM18</accession>
<name>A0A645AM18_9ZZZZ</name>
<dbReference type="EMBL" id="VSSQ01013070">
    <property type="protein sequence ID" value="MPM50674.1"/>
    <property type="molecule type" value="Genomic_DNA"/>
</dbReference>
<proteinExistence type="predicted"/>
<dbReference type="AlphaFoldDB" id="A0A645AM18"/>
<evidence type="ECO:0000259" key="1">
    <source>
        <dbReference type="Pfam" id="PF03129"/>
    </source>
</evidence>
<dbReference type="InterPro" id="IPR036621">
    <property type="entry name" value="Anticodon-bd_dom_sf"/>
</dbReference>
<comment type="caution">
    <text evidence="2">The sequence shown here is derived from an EMBL/GenBank/DDBJ whole genome shotgun (WGS) entry which is preliminary data.</text>
</comment>
<dbReference type="Gene3D" id="3.40.50.800">
    <property type="entry name" value="Anticodon-binding domain"/>
    <property type="match status" value="1"/>
</dbReference>
<gene>
    <name evidence="2" type="ORF">SDC9_97416</name>
</gene>
<dbReference type="SUPFAM" id="SSF52954">
    <property type="entry name" value="Class II aaRS ABD-related"/>
    <property type="match status" value="1"/>
</dbReference>
<dbReference type="InterPro" id="IPR004154">
    <property type="entry name" value="Anticodon-bd"/>
</dbReference>
<protein>
    <recommendedName>
        <fullName evidence="1">Anticodon-binding domain-containing protein</fullName>
    </recommendedName>
</protein>